<protein>
    <recommendedName>
        <fullName evidence="4">Helix-turn-helix DNA binding domain protein</fullName>
    </recommendedName>
</protein>
<comment type="caution">
    <text evidence="2">The sequence shown here is derived from an EMBL/GenBank/DDBJ whole genome shotgun (WGS) entry which is preliminary data.</text>
</comment>
<organism evidence="2 3">
    <name type="scientific">Prauserella sediminis</name>
    <dbReference type="NCBI Taxonomy" id="577680"/>
    <lineage>
        <taxon>Bacteria</taxon>
        <taxon>Bacillati</taxon>
        <taxon>Actinomycetota</taxon>
        <taxon>Actinomycetes</taxon>
        <taxon>Pseudonocardiales</taxon>
        <taxon>Pseudonocardiaceae</taxon>
        <taxon>Prauserella</taxon>
        <taxon>Prauserella salsuginis group</taxon>
    </lineage>
</organism>
<dbReference type="RefSeq" id="WP_183787537.1">
    <property type="nucleotide sequence ID" value="NZ_JACIBS010000020.1"/>
</dbReference>
<dbReference type="Proteomes" id="UP000564573">
    <property type="component" value="Unassembled WGS sequence"/>
</dbReference>
<feature type="region of interest" description="Disordered" evidence="1">
    <location>
        <begin position="98"/>
        <end position="119"/>
    </location>
</feature>
<evidence type="ECO:0000313" key="2">
    <source>
        <dbReference type="EMBL" id="MBB3666371.1"/>
    </source>
</evidence>
<evidence type="ECO:0000313" key="3">
    <source>
        <dbReference type="Proteomes" id="UP000564573"/>
    </source>
</evidence>
<feature type="region of interest" description="Disordered" evidence="1">
    <location>
        <begin position="142"/>
        <end position="182"/>
    </location>
</feature>
<keyword evidence="3" id="KW-1185">Reference proteome</keyword>
<feature type="compositionally biased region" description="Basic and acidic residues" evidence="1">
    <location>
        <begin position="142"/>
        <end position="166"/>
    </location>
</feature>
<gene>
    <name evidence="2" type="ORF">FB384_005333</name>
</gene>
<evidence type="ECO:0008006" key="4">
    <source>
        <dbReference type="Google" id="ProtNLM"/>
    </source>
</evidence>
<dbReference type="AlphaFoldDB" id="A0A839XUG7"/>
<sequence length="252" mass="28043">MPRIRTYKPDFFKSLDVSALPLRARLTWLGLWTQCDDHGRFLDHVKLVKAEVWPLDDVSLRDVADDLDTLAAAGRIVRYTVGDRDYLAVQNWHHHQSINRPAGPKYPDPPEPIAAPAPGESGHCPHCWHLLTEGSVSIHGALRDASRQEGKGKEGRGGDARERADPPPRTCAKHQNTTNPPACGGCRDARHAYEQWEQHQQQTRASVADELARARADPALVCEHGQDGGRHVRSDTGERLCAMCRRAERSVA</sequence>
<proteinExistence type="predicted"/>
<evidence type="ECO:0000256" key="1">
    <source>
        <dbReference type="SAM" id="MobiDB-lite"/>
    </source>
</evidence>
<accession>A0A839XUG7</accession>
<reference evidence="2 3" key="1">
    <citation type="submission" date="2020-08" db="EMBL/GenBank/DDBJ databases">
        <title>Sequencing the genomes of 1000 actinobacteria strains.</title>
        <authorList>
            <person name="Klenk H.-P."/>
        </authorList>
    </citation>
    <scope>NUCLEOTIDE SEQUENCE [LARGE SCALE GENOMIC DNA]</scope>
    <source>
        <strain evidence="2 3">DSM 45267</strain>
    </source>
</reference>
<name>A0A839XUG7_9PSEU</name>
<dbReference type="EMBL" id="JACIBS010000020">
    <property type="protein sequence ID" value="MBB3666371.1"/>
    <property type="molecule type" value="Genomic_DNA"/>
</dbReference>
<feature type="compositionally biased region" description="Pro residues" evidence="1">
    <location>
        <begin position="104"/>
        <end position="115"/>
    </location>
</feature>